<dbReference type="AlphaFoldDB" id="A0A1D6IUN0"/>
<evidence type="ECO:0000313" key="5">
    <source>
        <dbReference type="EMBL" id="AQK39725.1"/>
    </source>
</evidence>
<feature type="repeat" description="Pumilio" evidence="4">
    <location>
        <begin position="362"/>
        <end position="397"/>
    </location>
</feature>
<dbReference type="PROSITE" id="PS50302">
    <property type="entry name" value="PUM"/>
    <property type="match status" value="6"/>
</dbReference>
<evidence type="ECO:0000256" key="3">
    <source>
        <dbReference type="ARBA" id="ARBA00058490"/>
    </source>
</evidence>
<dbReference type="PANTHER" id="PTHR12537">
    <property type="entry name" value="RNA BINDING PROTEIN PUMILIO-RELATED"/>
    <property type="match status" value="1"/>
</dbReference>
<organism evidence="5">
    <name type="scientific">Zea mays</name>
    <name type="common">Maize</name>
    <dbReference type="NCBI Taxonomy" id="4577"/>
    <lineage>
        <taxon>Eukaryota</taxon>
        <taxon>Viridiplantae</taxon>
        <taxon>Streptophyta</taxon>
        <taxon>Embryophyta</taxon>
        <taxon>Tracheophyta</taxon>
        <taxon>Spermatophyta</taxon>
        <taxon>Magnoliopsida</taxon>
        <taxon>Liliopsida</taxon>
        <taxon>Poales</taxon>
        <taxon>Poaceae</taxon>
        <taxon>PACMAD clade</taxon>
        <taxon>Panicoideae</taxon>
        <taxon>Andropogonodae</taxon>
        <taxon>Andropogoneae</taxon>
        <taxon>Tripsacinae</taxon>
        <taxon>Zea</taxon>
    </lineage>
</organism>
<keyword evidence="1" id="KW-0677">Repeat</keyword>
<evidence type="ECO:0000256" key="4">
    <source>
        <dbReference type="PROSITE-ProRule" id="PRU00317"/>
    </source>
</evidence>
<dbReference type="GO" id="GO:0003723">
    <property type="term" value="F:RNA binding"/>
    <property type="evidence" value="ECO:0007669"/>
    <property type="project" value="InterPro"/>
</dbReference>
<dbReference type="CDD" id="cd07920">
    <property type="entry name" value="Pumilio"/>
    <property type="match status" value="1"/>
</dbReference>
<reference evidence="5" key="1">
    <citation type="submission" date="2015-12" db="EMBL/GenBank/DDBJ databases">
        <title>Update maize B73 reference genome by single molecule sequencing technologies.</title>
        <authorList>
            <consortium name="Maize Genome Sequencing Project"/>
            <person name="Ware D."/>
        </authorList>
    </citation>
    <scope>NUCLEOTIDE SEQUENCE</scope>
    <source>
        <tissue evidence="5">Seedling</tissue>
    </source>
</reference>
<dbReference type="SMR" id="A0A1D6IUN0"/>
<dbReference type="InterPro" id="IPR001313">
    <property type="entry name" value="Pumilio_RNA-bd_rpt"/>
</dbReference>
<dbReference type="InterPro" id="IPR033712">
    <property type="entry name" value="Pumilio_RNA-bd"/>
</dbReference>
<dbReference type="InterPro" id="IPR011989">
    <property type="entry name" value="ARM-like"/>
</dbReference>
<dbReference type="Pfam" id="PF00806">
    <property type="entry name" value="PUF"/>
    <property type="match status" value="8"/>
</dbReference>
<evidence type="ECO:0000256" key="1">
    <source>
        <dbReference type="ARBA" id="ARBA00022737"/>
    </source>
</evidence>
<feature type="repeat" description="Pumilio" evidence="4">
    <location>
        <begin position="564"/>
        <end position="599"/>
    </location>
</feature>
<dbReference type="PANTHER" id="PTHR12537:SF192">
    <property type="entry name" value="OS12G0488900 PROTEIN"/>
    <property type="match status" value="1"/>
</dbReference>
<evidence type="ECO:0000256" key="2">
    <source>
        <dbReference type="ARBA" id="ARBA00022845"/>
    </source>
</evidence>
<dbReference type="FunFam" id="1.25.10.10:FF:000237">
    <property type="entry name" value="Pumilio homolog 9"/>
    <property type="match status" value="1"/>
</dbReference>
<sequence>MDEAPGNQDNLPFLGNFTGAMFYGEQSAGCSSLEAGWVPMSERIPAQHDIAMARGNWNGLGIMDNANLFDEQALVSAFGNMGLSLTGNAAADSSAHSGTVGSRDGLLFADSLFTSADYPTNLPHQPAFGQDEFVPSYYTVHNAGHMKTKFGAQNPPMYTGMHGTDNAFVTRTNLPQALSFQQHHIIDTQPQTYAPCYQQMDYKFKRHDIDAETNFFMQPQYPYQQYPQAADVHWINSNQYGVINSSDKYAAAPHRGVPTVRHLGHGSPDIYRNGAVIPNGSNRRGLTHVNNCPFISYPDCLCETCEYCQIHLSENLKRSFALRHTPKCSSDDCISDKAKSSPSSLDSVAMKSAQLPYSSVDEVVGELYHLAKDQNGCRFLQRIFIEGSREDARKVFDGVIEHIDELMVDPFGNYLIQKIFEKCNDNQKMHILYEITKIPGQLIEVACNMHGTRVVQKVIESISTSDEVSMVVSALSHGAITLMMDSNGCHVAERCLLKLSPEGKAFLWYHYYQICKADFGPLQFLVNAATKYCVELAKDRQGCCIIQKCIAHASKEQRNRLLYSITTRALELAEDEYGNYVIQFVLGLGVAWATNEVLDKLEGSYGYLSTQKCSSNVVEKCLREAPERERARIILELIHDPRLLNVLVDKYGNYVIQTALRESEGTAVEAALIRAIKPHAGALRNNMYGKRVLSKACLKSRKP</sequence>
<keyword evidence="2" id="KW-0810">Translation regulation</keyword>
<dbReference type="InterPro" id="IPR016024">
    <property type="entry name" value="ARM-type_fold"/>
</dbReference>
<gene>
    <name evidence="5" type="ORF">ZEAMMB73_Zm00001d023646</name>
</gene>
<dbReference type="InterPro" id="IPR033133">
    <property type="entry name" value="PUM-HD"/>
</dbReference>
<dbReference type="EMBL" id="CM000786">
    <property type="protein sequence ID" value="AQK39725.1"/>
    <property type="molecule type" value="Genomic_DNA"/>
</dbReference>
<protein>
    <submittedName>
        <fullName evidence="5">Pumilio homolog 12</fullName>
    </submittedName>
</protein>
<comment type="function">
    <text evidence="3">Sequence-specific RNA-binding protein that regulates translation and mRNA stability by binding the 3'-UTR of target mRNAs.</text>
</comment>
<dbReference type="SUPFAM" id="SSF48371">
    <property type="entry name" value="ARM repeat"/>
    <property type="match status" value="1"/>
</dbReference>
<dbReference type="PROSITE" id="PS50303">
    <property type="entry name" value="PUM_HD"/>
    <property type="match status" value="1"/>
</dbReference>
<accession>A0A1D6IUN0</accession>
<dbReference type="ExpressionAtlas" id="A0A1D6IUN0">
    <property type="expression patterns" value="baseline and differential"/>
</dbReference>
<name>A0A1D6IUN0_MAIZE</name>
<feature type="repeat" description="Pumilio" evidence="4">
    <location>
        <begin position="437"/>
        <end position="473"/>
    </location>
</feature>
<feature type="repeat" description="Pumilio" evidence="4">
    <location>
        <begin position="636"/>
        <end position="674"/>
    </location>
</feature>
<feature type="repeat" description="Pumilio" evidence="4">
    <location>
        <begin position="398"/>
        <end position="434"/>
    </location>
</feature>
<dbReference type="InParanoid" id="A0A1D6IUN0"/>
<proteinExistence type="predicted"/>
<dbReference type="Gene3D" id="1.25.10.10">
    <property type="entry name" value="Leucine-rich Repeat Variant"/>
    <property type="match status" value="1"/>
</dbReference>
<feature type="repeat" description="Pumilio" evidence="4">
    <location>
        <begin position="528"/>
        <end position="563"/>
    </location>
</feature>
<dbReference type="SMART" id="SM00025">
    <property type="entry name" value="Pumilio"/>
    <property type="match status" value="8"/>
</dbReference>
<dbReference type="GO" id="GO:0006417">
    <property type="term" value="P:regulation of translation"/>
    <property type="evidence" value="ECO:0007669"/>
    <property type="project" value="UniProtKB-KW"/>
</dbReference>